<dbReference type="InterPro" id="IPR011032">
    <property type="entry name" value="GroES-like_sf"/>
</dbReference>
<evidence type="ECO:0000259" key="8">
    <source>
        <dbReference type="Pfam" id="PF00107"/>
    </source>
</evidence>
<evidence type="ECO:0000313" key="10">
    <source>
        <dbReference type="EMBL" id="CAD2074694.1"/>
    </source>
</evidence>
<evidence type="ECO:0000256" key="1">
    <source>
        <dbReference type="ARBA" id="ARBA00001947"/>
    </source>
</evidence>
<dbReference type="EC" id="1.1.1.-" evidence="10"/>
<feature type="domain" description="Alcohol dehydrogenase-like C-terminal" evidence="8">
    <location>
        <begin position="180"/>
        <end position="307"/>
    </location>
</feature>
<dbReference type="Proteomes" id="UP000588186">
    <property type="component" value="Unassembled WGS sequence"/>
</dbReference>
<dbReference type="PANTHER" id="PTHR43401:SF2">
    <property type="entry name" value="L-THREONINE 3-DEHYDROGENASE"/>
    <property type="match status" value="1"/>
</dbReference>
<feature type="domain" description="Alcohol dehydrogenase-like N-terminal" evidence="9">
    <location>
        <begin position="25"/>
        <end position="142"/>
    </location>
</feature>
<protein>
    <submittedName>
        <fullName evidence="10">Sorbitol dehydrogenase</fullName>
        <ecNumber evidence="10">1.1.1.-</ecNumber>
    </submittedName>
</protein>
<name>A0A6V7RBR7_9BACL</name>
<dbReference type="Gene3D" id="3.40.50.720">
    <property type="entry name" value="NAD(P)-binding Rossmann-like Domain"/>
    <property type="match status" value="1"/>
</dbReference>
<keyword evidence="11" id="KW-1185">Reference proteome</keyword>
<dbReference type="EMBL" id="CAJEWB010000008">
    <property type="protein sequence ID" value="CAD2074694.1"/>
    <property type="molecule type" value="Genomic_DNA"/>
</dbReference>
<dbReference type="Pfam" id="PF08240">
    <property type="entry name" value="ADH_N"/>
    <property type="match status" value="1"/>
</dbReference>
<keyword evidence="6" id="KW-0520">NAD</keyword>
<evidence type="ECO:0000259" key="9">
    <source>
        <dbReference type="Pfam" id="PF08240"/>
    </source>
</evidence>
<comment type="caution">
    <text evidence="10">The sequence shown here is derived from an EMBL/GenBank/DDBJ whole genome shotgun (WGS) entry which is preliminary data.</text>
</comment>
<evidence type="ECO:0000313" key="11">
    <source>
        <dbReference type="Proteomes" id="UP000588186"/>
    </source>
</evidence>
<evidence type="ECO:0000256" key="5">
    <source>
        <dbReference type="ARBA" id="ARBA00023002"/>
    </source>
</evidence>
<comment type="similarity">
    <text evidence="2 7">Belongs to the zinc-containing alcohol dehydrogenase family.</text>
</comment>
<dbReference type="FunFam" id="3.40.50.720:FF:000068">
    <property type="entry name" value="Sorbitol dehydrogenase"/>
    <property type="match status" value="1"/>
</dbReference>
<evidence type="ECO:0000256" key="4">
    <source>
        <dbReference type="ARBA" id="ARBA00022833"/>
    </source>
</evidence>
<comment type="cofactor">
    <cofactor evidence="1 7">
        <name>Zn(2+)</name>
        <dbReference type="ChEBI" id="CHEBI:29105"/>
    </cofactor>
</comment>
<proteinExistence type="inferred from homology"/>
<evidence type="ECO:0000256" key="7">
    <source>
        <dbReference type="RuleBase" id="RU361277"/>
    </source>
</evidence>
<dbReference type="InterPro" id="IPR036291">
    <property type="entry name" value="NAD(P)-bd_dom_sf"/>
</dbReference>
<evidence type="ECO:0000256" key="3">
    <source>
        <dbReference type="ARBA" id="ARBA00022723"/>
    </source>
</evidence>
<sequence length="351" mass="37938">MMKAALFYNAKDVRIEEVEEPKVQEGLVKVKVAWAGICGSDLHEYLGGPISTPGDAPNSITGKELPIIMGHEFSGVIEEVGEGVEGLEPGDKVCINPALTNNNHPDFLYDFYKEGTFIGLGTDGGFADFVVVPEKNIVKLKDTTSLKIGALVEPTAVALQAIRESEMEFAESVAIYGAGPIGLATVLAARAAGAKDIIVFDLSEQRLEKAKEFGATHTVNSGKEDPVAYVHKFYPDGVDRTFEVAGVPITLAQSIQSTRPRGMVTIVSIFQKPIEFNPIMLTTTGVRLSSSLGYEPDIFKATVKMIESGQIDPSPMITEEIELDEIVEKGFEVLTEDKTQSKILVKLSGEE</sequence>
<keyword evidence="4 7" id="KW-0862">Zinc</keyword>
<evidence type="ECO:0000256" key="2">
    <source>
        <dbReference type="ARBA" id="ARBA00008072"/>
    </source>
</evidence>
<gene>
    <name evidence="10" type="primary">gutB</name>
    <name evidence="10" type="ORF">JEOPIN946_00815</name>
</gene>
<keyword evidence="5 10" id="KW-0560">Oxidoreductase</keyword>
<accession>A0A6V7RBR7</accession>
<keyword evidence="3 7" id="KW-0479">Metal-binding</keyword>
<dbReference type="Gene3D" id="3.90.180.10">
    <property type="entry name" value="Medium-chain alcohol dehydrogenases, catalytic domain"/>
    <property type="match status" value="1"/>
</dbReference>
<dbReference type="PROSITE" id="PS00059">
    <property type="entry name" value="ADH_ZINC"/>
    <property type="match status" value="1"/>
</dbReference>
<dbReference type="AlphaFoldDB" id="A0A6V7RBR7"/>
<dbReference type="PANTHER" id="PTHR43401">
    <property type="entry name" value="L-THREONINE 3-DEHYDROGENASE"/>
    <property type="match status" value="1"/>
</dbReference>
<dbReference type="SUPFAM" id="SSF51735">
    <property type="entry name" value="NAD(P)-binding Rossmann-fold domains"/>
    <property type="match status" value="1"/>
</dbReference>
<organism evidence="10 11">
    <name type="scientific">Phocicoccus pinnipedialis</name>
    <dbReference type="NCBI Taxonomy" id="110845"/>
    <lineage>
        <taxon>Bacteria</taxon>
        <taxon>Bacillati</taxon>
        <taxon>Bacillota</taxon>
        <taxon>Bacilli</taxon>
        <taxon>Bacillales</taxon>
        <taxon>Salinicoccaceae</taxon>
        <taxon>Phocicoccus</taxon>
    </lineage>
</organism>
<dbReference type="InterPro" id="IPR013154">
    <property type="entry name" value="ADH-like_N"/>
</dbReference>
<dbReference type="GO" id="GO:0008270">
    <property type="term" value="F:zinc ion binding"/>
    <property type="evidence" value="ECO:0007669"/>
    <property type="project" value="InterPro"/>
</dbReference>
<dbReference type="InterPro" id="IPR050129">
    <property type="entry name" value="Zn_alcohol_dh"/>
</dbReference>
<dbReference type="Pfam" id="PF00107">
    <property type="entry name" value="ADH_zinc_N"/>
    <property type="match status" value="1"/>
</dbReference>
<dbReference type="CDD" id="cd08233">
    <property type="entry name" value="butanediol_DH_like"/>
    <property type="match status" value="1"/>
</dbReference>
<dbReference type="InterPro" id="IPR002328">
    <property type="entry name" value="ADH_Zn_CS"/>
</dbReference>
<reference evidence="10 11" key="1">
    <citation type="submission" date="2020-07" db="EMBL/GenBank/DDBJ databases">
        <authorList>
            <person name="Criscuolo A."/>
        </authorList>
    </citation>
    <scope>NUCLEOTIDE SEQUENCE [LARGE SCALE GENOMIC DNA]</scope>
    <source>
        <strain evidence="10">CIP107946</strain>
    </source>
</reference>
<dbReference type="InterPro" id="IPR013149">
    <property type="entry name" value="ADH-like_C"/>
</dbReference>
<dbReference type="SUPFAM" id="SSF50129">
    <property type="entry name" value="GroES-like"/>
    <property type="match status" value="1"/>
</dbReference>
<evidence type="ECO:0000256" key="6">
    <source>
        <dbReference type="ARBA" id="ARBA00023027"/>
    </source>
</evidence>
<dbReference type="GO" id="GO:0016491">
    <property type="term" value="F:oxidoreductase activity"/>
    <property type="evidence" value="ECO:0007669"/>
    <property type="project" value="UniProtKB-KW"/>
</dbReference>